<accession>A0A382L115</accession>
<evidence type="ECO:0000313" key="1">
    <source>
        <dbReference type="EMBL" id="SVC30658.1"/>
    </source>
</evidence>
<reference evidence="1" key="1">
    <citation type="submission" date="2018-05" db="EMBL/GenBank/DDBJ databases">
        <authorList>
            <person name="Lanie J.A."/>
            <person name="Ng W.-L."/>
            <person name="Kazmierczak K.M."/>
            <person name="Andrzejewski T.M."/>
            <person name="Davidsen T.M."/>
            <person name="Wayne K.J."/>
            <person name="Tettelin H."/>
            <person name="Glass J.I."/>
            <person name="Rusch D."/>
            <person name="Podicherti R."/>
            <person name="Tsui H.-C.T."/>
            <person name="Winkler M.E."/>
        </authorList>
    </citation>
    <scope>NUCLEOTIDE SEQUENCE</scope>
</reference>
<feature type="non-terminal residue" evidence="1">
    <location>
        <position position="404"/>
    </location>
</feature>
<proteinExistence type="predicted"/>
<dbReference type="AlphaFoldDB" id="A0A382L115"/>
<protein>
    <submittedName>
        <fullName evidence="1">Uncharacterized protein</fullName>
    </submittedName>
</protein>
<sequence length="404" mass="41714">MDFKVSFRKRPFRLIIAIAVAVCFPPAVAFAGTDSHSTVGATVEIDASDTVVNRQDIAANNVTLTNNGKINYTGGQAIRINSAYTGITINNNAGAEITATTAVTHNYAIKAESQTNLTITNSGTIEASQNYIIDIQKGTGTTITNNAGGIIRGGKNAIYGTDSTTTDTTVTNSGKIYSTAGNMAMDFSNATGTIITNNSGGEIYRDTTATGNNAAITVGADSSITNSGQIRNDFSNAEKSIKFNGNNTTLTNNSGGSIIGYILNQNKTGIIVTNSGTISSSDSGNAYSLGGTATSTGTYTNNQGGVITNSSSGDAVRLGTSSTFTNSGTVQNTNSTSNNAIRLEADNNTVILKDEGKVIGLITADAGTTGNKLQLQHGFGRAYFYETSGDFTLEDLSGNTVVKG</sequence>
<dbReference type="EMBL" id="UINC01084217">
    <property type="protein sequence ID" value="SVC30658.1"/>
    <property type="molecule type" value="Genomic_DNA"/>
</dbReference>
<gene>
    <name evidence="1" type="ORF">METZ01_LOCUS283512</name>
</gene>
<organism evidence="1">
    <name type="scientific">marine metagenome</name>
    <dbReference type="NCBI Taxonomy" id="408172"/>
    <lineage>
        <taxon>unclassified sequences</taxon>
        <taxon>metagenomes</taxon>
        <taxon>ecological metagenomes</taxon>
    </lineage>
</organism>
<name>A0A382L115_9ZZZZ</name>